<gene>
    <name evidence="1" type="ORF">BO78DRAFT_116104</name>
</gene>
<sequence>MATSAHSTEPPNPTHACRQHTVTKISQGNPPCIYCAGWRSSSCHSVPFLAARIHDRLVTLSPHTFLLAPLTSDLFHPRAAAFASLCSFRLRLSDFPPPPLSPFPLDALTRWASFRHQSSCQARFLTTQLRHCFFSLLYRSTHVSILLKPPASCGYDPATYCSLTGVARLVSYAH</sequence>
<keyword evidence="2" id="KW-1185">Reference proteome</keyword>
<evidence type="ECO:0000313" key="2">
    <source>
        <dbReference type="Proteomes" id="UP000248423"/>
    </source>
</evidence>
<name>A0A319ERY9_ASPSB</name>
<dbReference type="VEuPathDB" id="FungiDB:BO78DRAFT_116104"/>
<dbReference type="EMBL" id="KZ826349">
    <property type="protein sequence ID" value="PYI06494.1"/>
    <property type="molecule type" value="Genomic_DNA"/>
</dbReference>
<evidence type="ECO:0000313" key="1">
    <source>
        <dbReference type="EMBL" id="PYI06494.1"/>
    </source>
</evidence>
<dbReference type="OrthoDB" id="10590789at2759"/>
<organism evidence="1 2">
    <name type="scientific">Aspergillus sclerotiicarbonarius (strain CBS 121057 / IBT 28362)</name>
    <dbReference type="NCBI Taxonomy" id="1448318"/>
    <lineage>
        <taxon>Eukaryota</taxon>
        <taxon>Fungi</taxon>
        <taxon>Dikarya</taxon>
        <taxon>Ascomycota</taxon>
        <taxon>Pezizomycotina</taxon>
        <taxon>Eurotiomycetes</taxon>
        <taxon>Eurotiomycetidae</taxon>
        <taxon>Eurotiales</taxon>
        <taxon>Aspergillaceae</taxon>
        <taxon>Aspergillus</taxon>
        <taxon>Aspergillus subgen. Circumdati</taxon>
    </lineage>
</organism>
<protein>
    <submittedName>
        <fullName evidence="1">Uncharacterized protein</fullName>
    </submittedName>
</protein>
<dbReference type="AlphaFoldDB" id="A0A319ERY9"/>
<reference evidence="1 2" key="1">
    <citation type="submission" date="2018-02" db="EMBL/GenBank/DDBJ databases">
        <title>The genomes of Aspergillus section Nigri reveals drivers in fungal speciation.</title>
        <authorList>
            <consortium name="DOE Joint Genome Institute"/>
            <person name="Vesth T.C."/>
            <person name="Nybo J."/>
            <person name="Theobald S."/>
            <person name="Brandl J."/>
            <person name="Frisvad J.C."/>
            <person name="Nielsen K.F."/>
            <person name="Lyhne E.K."/>
            <person name="Kogle M.E."/>
            <person name="Kuo A."/>
            <person name="Riley R."/>
            <person name="Clum A."/>
            <person name="Nolan M."/>
            <person name="Lipzen A."/>
            <person name="Salamov A."/>
            <person name="Henrissat B."/>
            <person name="Wiebenga A."/>
            <person name="De vries R.P."/>
            <person name="Grigoriev I.V."/>
            <person name="Mortensen U.H."/>
            <person name="Andersen M.R."/>
            <person name="Baker S.E."/>
        </authorList>
    </citation>
    <scope>NUCLEOTIDE SEQUENCE [LARGE SCALE GENOMIC DNA]</scope>
    <source>
        <strain evidence="1 2">CBS 121057</strain>
    </source>
</reference>
<proteinExistence type="predicted"/>
<dbReference type="Proteomes" id="UP000248423">
    <property type="component" value="Unassembled WGS sequence"/>
</dbReference>
<accession>A0A319ERY9</accession>